<dbReference type="PANTHER" id="PTHR40707:SF1">
    <property type="entry name" value="DUF460 DOMAIN-CONTAINING PROTEIN"/>
    <property type="match status" value="1"/>
</dbReference>
<dbReference type="AlphaFoldDB" id="H9ZZX8"/>
<evidence type="ECO:0000256" key="1">
    <source>
        <dbReference type="SAM" id="Coils"/>
    </source>
</evidence>
<protein>
    <recommendedName>
        <fullName evidence="4">DUF460 domain-containing protein</fullName>
    </recommendedName>
</protein>
<feature type="coiled-coil region" evidence="1">
    <location>
        <begin position="598"/>
        <end position="625"/>
    </location>
</feature>
<reference evidence="2 3" key="2">
    <citation type="journal article" date="2014" name="Extremophiles">
        <title>Analysis of the complete genome of Fervidococcus fontis confirms the distinct phylogenetic position of the order Fervidicoccales and suggests its environmental function.</title>
        <authorList>
            <person name="Lebedinsky A.V."/>
            <person name="Mardanov A.V."/>
            <person name="Kublanov I.V."/>
            <person name="Gumerov V.M."/>
            <person name="Beletsky A.V."/>
            <person name="Perevalova A.A."/>
            <person name="Bidzhieva S.Kh."/>
            <person name="Bonch-Osmolovskaya E.A."/>
            <person name="Skryabin K.G."/>
            <person name="Ravin N.V."/>
        </authorList>
    </citation>
    <scope>NUCLEOTIDE SEQUENCE [LARGE SCALE GENOMIC DNA]</scope>
    <source>
        <strain evidence="3">DSM 19380 / VKM B-2539 / Kam940</strain>
    </source>
</reference>
<dbReference type="eggNOG" id="arCOG04219">
    <property type="taxonomic scope" value="Archaea"/>
</dbReference>
<reference evidence="3" key="1">
    <citation type="submission" date="2012-03" db="EMBL/GenBank/DDBJ databases">
        <title>Fervidicoccus fontis complete genome analysis confirms its distinct phylogenetic position and predicts its environmental function.</title>
        <authorList>
            <person name="Lebedinsky A.V."/>
            <person name="Mardanov A.V."/>
            <person name="Gumerov V.M."/>
            <person name="Beletsky A.V."/>
            <person name="Kublanov I.V."/>
            <person name="Perevalova A.A."/>
            <person name="Bonch-Osmolovskaya E.A."/>
            <person name="Ravin N.V."/>
            <person name="Skryabin K.G."/>
        </authorList>
    </citation>
    <scope>NUCLEOTIDE SEQUENCE [LARGE SCALE GENOMIC DNA]</scope>
    <source>
        <strain evidence="3">DSM 19380 / VKM B-2539 / Kam940</strain>
    </source>
</reference>
<dbReference type="InterPro" id="IPR007408">
    <property type="entry name" value="DUF460"/>
</dbReference>
<dbReference type="STRING" id="1163730.FFONT_0295"/>
<gene>
    <name evidence="2" type="ordered locus">FFONT_0295</name>
</gene>
<dbReference type="PANTHER" id="PTHR40707">
    <property type="entry name" value="POSSIBLE NUCLEASE OF RNASE H FOLD, RUVC/YQGF FAMILY"/>
    <property type="match status" value="1"/>
</dbReference>
<dbReference type="InParanoid" id="H9ZZX8"/>
<dbReference type="HOGENOM" id="CLU_027052_1_0_2"/>
<dbReference type="EMBL" id="CP003423">
    <property type="protein sequence ID" value="AFH42285.1"/>
    <property type="molecule type" value="Genomic_DNA"/>
</dbReference>
<accession>H9ZZX8</accession>
<evidence type="ECO:0000313" key="2">
    <source>
        <dbReference type="EMBL" id="AFH42285.1"/>
    </source>
</evidence>
<name>H9ZZX8_FERFK</name>
<evidence type="ECO:0008006" key="4">
    <source>
        <dbReference type="Google" id="ProtNLM"/>
    </source>
</evidence>
<sequence>MEKLYAIVLICDGKLISKIENGGLEKIIRLAWDYNVKKVATDNIFELAPNVRELKRIISLFPENTEFIQVNLNDEGFEDFRGILKKSGISTFNLTPQKTAYYLAYLAYTGYGTSLIKKQIRTKIIVRKNRSYGPGGMSNNRYKRKVRVTILQITNDIKDVLDKNNFDYELLYRKSGAGIDGAIFTVYTPRSSLIGLIKPRQGTSVSIEIKNDLVISFAFKKEKKEDKPIIVGIDPGLNFGIAILDIEGNLLYLGTKRSGDREEVIELIQSYGSPVIIAADVKPVPDTVKKIASKFNAELFIPEESLSVEVKREMAFNALSGTSDISLDSHMRDAYSAAYNAFKTLSKKLKEVDEYLLRTGLSLSSRKIKQEVIKGKAVSDAIEEELKRILSMERENKVIIDYKAGARDLEKKLNEELEKIKKENILLKAKINKLYEELKNKDKEIKLAKKNVQLVDINSSIERTMSVLKESISELNKQLEAKNLDIKMLEERVKEYEDILDKLVKGEYIPVPIVSSLTKSNLNKLLEYNVNLIYVENPDSYQSDIGILLKNKNIRGILISYQYSENSGIYNLLKENGIPVVSIFEYDYKKIKDIIIIERKVLDKIKEAEEKLKEIEKVKEIEKFEKIFNEYREKRRKDR</sequence>
<keyword evidence="1" id="KW-0175">Coiled coil</keyword>
<proteinExistence type="predicted"/>
<organism evidence="2 3">
    <name type="scientific">Fervidicoccus fontis (strain DSM 19380 / JCM 18336 / VKM B-2539 / Kam940)</name>
    <dbReference type="NCBI Taxonomy" id="1163730"/>
    <lineage>
        <taxon>Archaea</taxon>
        <taxon>Thermoproteota</taxon>
        <taxon>Thermoprotei</taxon>
        <taxon>Fervidicoccales</taxon>
        <taxon>Fervidicoccaceae</taxon>
        <taxon>Fervidicoccus</taxon>
    </lineage>
</organism>
<keyword evidence="3" id="KW-1185">Reference proteome</keyword>
<dbReference type="KEGG" id="ffo:FFONT_0295"/>
<evidence type="ECO:0000313" key="3">
    <source>
        <dbReference type="Proteomes" id="UP000007391"/>
    </source>
</evidence>
<dbReference type="Pfam" id="PF04312">
    <property type="entry name" value="DUF460"/>
    <property type="match status" value="1"/>
</dbReference>
<dbReference type="Proteomes" id="UP000007391">
    <property type="component" value="Chromosome"/>
</dbReference>
<feature type="coiled-coil region" evidence="1">
    <location>
        <begin position="399"/>
        <end position="506"/>
    </location>
</feature>